<feature type="coiled-coil region" evidence="1">
    <location>
        <begin position="319"/>
        <end position="367"/>
    </location>
</feature>
<evidence type="ECO:0000313" key="3">
    <source>
        <dbReference type="EMBL" id="KAJ0985639.1"/>
    </source>
</evidence>
<dbReference type="OrthoDB" id="608866at2759"/>
<feature type="region of interest" description="Disordered" evidence="2">
    <location>
        <begin position="729"/>
        <end position="765"/>
    </location>
</feature>
<keyword evidence="1" id="KW-0175">Coiled coil</keyword>
<reference evidence="3" key="2">
    <citation type="journal article" date="2022" name="Hortic Res">
        <title>The genome of Dioscorea zingiberensis sheds light on the biosynthesis, origin and evolution of the medicinally important diosgenin saponins.</title>
        <authorList>
            <person name="Li Y."/>
            <person name="Tan C."/>
            <person name="Li Z."/>
            <person name="Guo J."/>
            <person name="Li S."/>
            <person name="Chen X."/>
            <person name="Wang C."/>
            <person name="Dai X."/>
            <person name="Yang H."/>
            <person name="Song W."/>
            <person name="Hou L."/>
            <person name="Xu J."/>
            <person name="Tong Z."/>
            <person name="Xu A."/>
            <person name="Yuan X."/>
            <person name="Wang W."/>
            <person name="Yang Q."/>
            <person name="Chen L."/>
            <person name="Sun Z."/>
            <person name="Wang K."/>
            <person name="Pan B."/>
            <person name="Chen J."/>
            <person name="Bao Y."/>
            <person name="Liu F."/>
            <person name="Qi X."/>
            <person name="Gang D.R."/>
            <person name="Wen J."/>
            <person name="Li J."/>
        </authorList>
    </citation>
    <scope>NUCLEOTIDE SEQUENCE</scope>
    <source>
        <strain evidence="3">Dzin_1.0</strain>
    </source>
</reference>
<evidence type="ECO:0000256" key="1">
    <source>
        <dbReference type="SAM" id="Coils"/>
    </source>
</evidence>
<accession>A0A9D5HQY5</accession>
<feature type="region of interest" description="Disordered" evidence="2">
    <location>
        <begin position="591"/>
        <end position="611"/>
    </location>
</feature>
<feature type="compositionally biased region" description="Basic and acidic residues" evidence="2">
    <location>
        <begin position="674"/>
        <end position="695"/>
    </location>
</feature>
<feature type="region of interest" description="Disordered" evidence="2">
    <location>
        <begin position="483"/>
        <end position="509"/>
    </location>
</feature>
<gene>
    <name evidence="3" type="ORF">J5N97_003995</name>
</gene>
<evidence type="ECO:0008006" key="5">
    <source>
        <dbReference type="Google" id="ProtNLM"/>
    </source>
</evidence>
<keyword evidence="4" id="KW-1185">Reference proteome</keyword>
<feature type="compositionally biased region" description="Basic and acidic residues" evidence="2">
    <location>
        <begin position="626"/>
        <end position="636"/>
    </location>
</feature>
<feature type="compositionally biased region" description="Basic and acidic residues" evidence="2">
    <location>
        <begin position="743"/>
        <end position="754"/>
    </location>
</feature>
<dbReference type="AlphaFoldDB" id="A0A9D5HQY5"/>
<evidence type="ECO:0000313" key="4">
    <source>
        <dbReference type="Proteomes" id="UP001085076"/>
    </source>
</evidence>
<dbReference type="PANTHER" id="PTHR33427:SF2">
    <property type="entry name" value="TRICHOHYALIN"/>
    <property type="match status" value="1"/>
</dbReference>
<comment type="caution">
    <text evidence="3">The sequence shown here is derived from an EMBL/GenBank/DDBJ whole genome shotgun (WGS) entry which is preliminary data.</text>
</comment>
<sequence>MNRATPKNHAFSEEEMVVDDGLGYPKAYAKLCRSHNALQPYNQGPPSIFVPYTLQPQEALRAKDLNQMFPVLDPDAVPSVNPRGYVNILWKQLDHLGNAGFDPAMFRVDPFGNVLYLHADTASPLSWDIDHWFPCSRGGKTVPNNLRILQWQVCRKKQNKLDFLIPWWDFQLGISVNQFLSIFASKNSEFRNRAFSFMFPGGGSEELNALQTIESHRFPQHFIEMKQQLGLAPAALVPSQGNAHASVLRPLDINRSLKSCPGSSLSVGRKYSAEEDDGNNMAIQRIGLYTDSKENDKPDANPYLSIAIARDSLRHRDETKKKQTEMNQLDVELNELKQKNESERVALQHLEELLIKKRRRVEKCRRLAEAQSTYRALLEKMIRDAMHQSVLYKEQLRLNQAATSTLMARLEAQRAICDSSEQELNKRYKRRDEIEKQIRPGWEHARKRSRTDDTLLEERHDEQLLLSMSNPLRKELRKFLEEEQKASEVGSSTAEGREPEHVETSGTIEEAEGNLEPTNCKIAKKNSSTKSQHDEDGEAYSTAIVVRDVKSNQKWPHSIQRTHQGNEEHRTMARIPAMYDESCSEANGLEKNQFCTSPDRERTEDIAEDGKSLKEKLERVAISEERHYSKTKKSEKSFCFQSPHEEDDAEHRHQVGKGNVERWLKKLLENAKGEDGLSADSHKENRVSSRPRTLEEETSFNLKHDEGNIIRRDCIKNMCEKSIHTSGIGSISARKGSIGSRRSSMDGRGREERNGGVSIGESSRGFMSFPSSPSVILRKGVDCMGRKPKVMGDQEEEYKDNYKGDLGSKFIKAWPRVLNK</sequence>
<dbReference type="EMBL" id="JAGGNH010000001">
    <property type="protein sequence ID" value="KAJ0985639.1"/>
    <property type="molecule type" value="Genomic_DNA"/>
</dbReference>
<dbReference type="PANTHER" id="PTHR33427">
    <property type="entry name" value="HNH ENDONUCLEASE"/>
    <property type="match status" value="1"/>
</dbReference>
<protein>
    <recommendedName>
        <fullName evidence="5">Trichohyalin</fullName>
    </recommendedName>
</protein>
<evidence type="ECO:0000256" key="2">
    <source>
        <dbReference type="SAM" id="MobiDB-lite"/>
    </source>
</evidence>
<feature type="region of interest" description="Disordered" evidence="2">
    <location>
        <begin position="626"/>
        <end position="655"/>
    </location>
</feature>
<organism evidence="3 4">
    <name type="scientific">Dioscorea zingiberensis</name>
    <dbReference type="NCBI Taxonomy" id="325984"/>
    <lineage>
        <taxon>Eukaryota</taxon>
        <taxon>Viridiplantae</taxon>
        <taxon>Streptophyta</taxon>
        <taxon>Embryophyta</taxon>
        <taxon>Tracheophyta</taxon>
        <taxon>Spermatophyta</taxon>
        <taxon>Magnoliopsida</taxon>
        <taxon>Liliopsida</taxon>
        <taxon>Dioscoreales</taxon>
        <taxon>Dioscoreaceae</taxon>
        <taxon>Dioscorea</taxon>
    </lineage>
</organism>
<feature type="compositionally biased region" description="Basic and acidic residues" evidence="2">
    <location>
        <begin position="598"/>
        <end position="611"/>
    </location>
</feature>
<proteinExistence type="predicted"/>
<feature type="region of interest" description="Disordered" evidence="2">
    <location>
        <begin position="674"/>
        <end position="697"/>
    </location>
</feature>
<dbReference type="Proteomes" id="UP001085076">
    <property type="component" value="Miscellaneous, Linkage group lg01"/>
</dbReference>
<reference evidence="3" key="1">
    <citation type="submission" date="2021-03" db="EMBL/GenBank/DDBJ databases">
        <authorList>
            <person name="Li Z."/>
            <person name="Yang C."/>
        </authorList>
    </citation>
    <scope>NUCLEOTIDE SEQUENCE</scope>
    <source>
        <strain evidence="3">Dzin_1.0</strain>
        <tissue evidence="3">Leaf</tissue>
    </source>
</reference>
<name>A0A9D5HQY5_9LILI</name>